<dbReference type="RefSeq" id="WP_184331461.1">
    <property type="nucleotide sequence ID" value="NZ_JACHHZ010000002.1"/>
</dbReference>
<keyword evidence="3" id="KW-1185">Reference proteome</keyword>
<name>A0A841HLP2_9GAMM</name>
<proteinExistence type="predicted"/>
<feature type="compositionally biased region" description="Basic residues" evidence="1">
    <location>
        <begin position="88"/>
        <end position="98"/>
    </location>
</feature>
<evidence type="ECO:0000313" key="2">
    <source>
        <dbReference type="EMBL" id="MBB6093279.1"/>
    </source>
</evidence>
<protein>
    <submittedName>
        <fullName evidence="2">Uncharacterized protein</fullName>
    </submittedName>
</protein>
<dbReference type="AlphaFoldDB" id="A0A841HLP2"/>
<dbReference type="Proteomes" id="UP000588068">
    <property type="component" value="Unassembled WGS sequence"/>
</dbReference>
<gene>
    <name evidence="2" type="ORF">HNQ60_002157</name>
</gene>
<reference evidence="2 3" key="1">
    <citation type="submission" date="2020-08" db="EMBL/GenBank/DDBJ databases">
        <title>Genomic Encyclopedia of Type Strains, Phase IV (KMG-IV): sequencing the most valuable type-strain genomes for metagenomic binning, comparative biology and taxonomic classification.</title>
        <authorList>
            <person name="Goeker M."/>
        </authorList>
    </citation>
    <scope>NUCLEOTIDE SEQUENCE [LARGE SCALE GENOMIC DNA]</scope>
    <source>
        <strain evidence="2 3">DSM 26723</strain>
    </source>
</reference>
<comment type="caution">
    <text evidence="2">The sequence shown here is derived from an EMBL/GenBank/DDBJ whole genome shotgun (WGS) entry which is preliminary data.</text>
</comment>
<accession>A0A841HLP2</accession>
<organism evidence="2 3">
    <name type="scientific">Povalibacter uvarum</name>
    <dbReference type="NCBI Taxonomy" id="732238"/>
    <lineage>
        <taxon>Bacteria</taxon>
        <taxon>Pseudomonadati</taxon>
        <taxon>Pseudomonadota</taxon>
        <taxon>Gammaproteobacteria</taxon>
        <taxon>Steroidobacterales</taxon>
        <taxon>Steroidobacteraceae</taxon>
        <taxon>Povalibacter</taxon>
    </lineage>
</organism>
<evidence type="ECO:0000256" key="1">
    <source>
        <dbReference type="SAM" id="MobiDB-lite"/>
    </source>
</evidence>
<evidence type="ECO:0000313" key="3">
    <source>
        <dbReference type="Proteomes" id="UP000588068"/>
    </source>
</evidence>
<sequence>MTAIARTQTGVRIESRILNVLKALCALKGMTLGDLLEGIVLHAFDGKSAFSDQTLAQIADLKRIYGLDLSAEDSHKLVEAESQGSSKKAGKTARRVRR</sequence>
<feature type="region of interest" description="Disordered" evidence="1">
    <location>
        <begin position="77"/>
        <end position="98"/>
    </location>
</feature>
<dbReference type="EMBL" id="JACHHZ010000002">
    <property type="protein sequence ID" value="MBB6093279.1"/>
    <property type="molecule type" value="Genomic_DNA"/>
</dbReference>